<comment type="caution">
    <text evidence="4">The sequence shown here is derived from an EMBL/GenBank/DDBJ whole genome shotgun (WGS) entry which is preliminary data.</text>
</comment>
<dbReference type="AlphaFoldDB" id="A0A423X256"/>
<feature type="compositionally biased region" description="Low complexity" evidence="2">
    <location>
        <begin position="635"/>
        <end position="655"/>
    </location>
</feature>
<evidence type="ECO:0000259" key="3">
    <source>
        <dbReference type="PROSITE" id="PS50048"/>
    </source>
</evidence>
<dbReference type="InterPro" id="IPR001138">
    <property type="entry name" value="Zn2Cys6_DnaBD"/>
</dbReference>
<dbReference type="CDD" id="cd00067">
    <property type="entry name" value="GAL4"/>
    <property type="match status" value="1"/>
</dbReference>
<feature type="compositionally biased region" description="Basic residues" evidence="2">
    <location>
        <begin position="309"/>
        <end position="318"/>
    </location>
</feature>
<feature type="compositionally biased region" description="Polar residues" evidence="2">
    <location>
        <begin position="38"/>
        <end position="49"/>
    </location>
</feature>
<evidence type="ECO:0000256" key="2">
    <source>
        <dbReference type="SAM" id="MobiDB-lite"/>
    </source>
</evidence>
<feature type="region of interest" description="Disordered" evidence="2">
    <location>
        <begin position="1"/>
        <end position="49"/>
    </location>
</feature>
<dbReference type="OrthoDB" id="5232836at2759"/>
<evidence type="ECO:0000313" key="5">
    <source>
        <dbReference type="Proteomes" id="UP000283895"/>
    </source>
</evidence>
<dbReference type="STRING" id="356882.A0A423X256"/>
<feature type="domain" description="Zn(2)-C6 fungal-type" evidence="3">
    <location>
        <begin position="466"/>
        <end position="493"/>
    </location>
</feature>
<feature type="domain" description="Zn(2)-C6 fungal-type" evidence="3">
    <location>
        <begin position="185"/>
        <end position="229"/>
    </location>
</feature>
<keyword evidence="1" id="KW-0539">Nucleus</keyword>
<accession>A0A423X256</accession>
<feature type="region of interest" description="Disordered" evidence="2">
    <location>
        <begin position="288"/>
        <end position="355"/>
    </location>
</feature>
<feature type="compositionally biased region" description="Low complexity" evidence="2">
    <location>
        <begin position="336"/>
        <end position="355"/>
    </location>
</feature>
<dbReference type="PROSITE" id="PS50048">
    <property type="entry name" value="ZN2_CY6_FUNGAL_2"/>
    <property type="match status" value="2"/>
</dbReference>
<dbReference type="GO" id="GO:0000981">
    <property type="term" value="F:DNA-binding transcription factor activity, RNA polymerase II-specific"/>
    <property type="evidence" value="ECO:0007669"/>
    <property type="project" value="InterPro"/>
</dbReference>
<keyword evidence="5" id="KW-1185">Reference proteome</keyword>
<feature type="region of interest" description="Disordered" evidence="2">
    <location>
        <begin position="577"/>
        <end position="714"/>
    </location>
</feature>
<dbReference type="EMBL" id="LKEA01000004">
    <property type="protein sequence ID" value="ROW09717.1"/>
    <property type="molecule type" value="Genomic_DNA"/>
</dbReference>
<sequence>MATAPDPGDASGMLRGENGQTVADIDTLAPMTAEEESAAQQRWGTDTRQWPTLQQQQWLRRLSEDDREEYIDTGTWRLYQIRLNSAAAGLTAEEEAQAMRDIESLVPMGQAERDWTEKQFKSADPKDWPPLARRRYIRSLDRSQWLGELARVEPPRPAAQQNNPCTGCQLTNDIYCDADPELGIGCSQCRQRKRRCVCDGRQLVDRPSPERNFRLKCQNCQVSGEDCQWCAAPMNLHYACGNCVQKGVDCFAQVEGPPPPDNAPEVEAAPPPRRLGLAASHPAMYRAAATGQGGDNPSAAPPPAGPAQRRIRRPRAPRTRPGQASSGPSQDPPANQGAGPSASSQPGSSGGQMQNSQLFYPVESRRRKLPGGRYTQEEAPLSDAERARIQKRQLIQANMKKCRTCTLNDVKNNLCTRMSMPDTSNVACDRCDRLGIECVDLATGTVFQPRMELTGAGRRNLLTFWPCVNCETNNLCCDRSRPCAQCRTRGIECPESRRAQNTFRHGTAFGTTEPRYFLAMGYGPWGIGSQRPPNRPDLPGPMDRPFFVTRGHPSELVARPEFLNHLAANQGQLNLSDFDLTVPGPPYTGMNSSGEVPAQPLPNVPGTPQQQTGDLGSGGQASVFISPGRSGADPVSQAGSAGGDQAAVAGPSQQQGPGGSTLPEQWHVNDPNNNGLPQQGARGNSAPAQYFPPFEVPSPGQGLLDPALQDQGPDEMEGIIDLPPIQSIDDAQQGQAPVDIGDLALLLADDAQERRSPSPGPVSGPLTRPGLFSMEDFKKRALGSIPYTPLWDPLFLEFDKTCMEVLRRTDDVSVQCENDSFGKKCADLGHLPPDGSTFYVCDPCHEDSRSSIWLGRLLRDDVMAMRAYACNVCLRDMVRRVANPFTATGTSIFGEDKPNPDTVAVQVDGKEIGGVQGPGLLPITGCACGSKLVQARQCTNHRDTHLANLKLQASRLSEYRLNNHGRKICPICMLFNGVDHYDFEGVEGGGVQRHILAYACMICHSLVVARGEEGSKAGERLLDVIPGPPLPAAPQQMETSA</sequence>
<dbReference type="Proteomes" id="UP000283895">
    <property type="component" value="Unassembled WGS sequence"/>
</dbReference>
<evidence type="ECO:0000256" key="1">
    <source>
        <dbReference type="ARBA" id="ARBA00023242"/>
    </source>
</evidence>
<organism evidence="4 5">
    <name type="scientific">Cytospora schulzeri</name>
    <dbReference type="NCBI Taxonomy" id="448051"/>
    <lineage>
        <taxon>Eukaryota</taxon>
        <taxon>Fungi</taxon>
        <taxon>Dikarya</taxon>
        <taxon>Ascomycota</taxon>
        <taxon>Pezizomycotina</taxon>
        <taxon>Sordariomycetes</taxon>
        <taxon>Sordariomycetidae</taxon>
        <taxon>Diaporthales</taxon>
        <taxon>Cytosporaceae</taxon>
        <taxon>Cytospora</taxon>
    </lineage>
</organism>
<protein>
    <recommendedName>
        <fullName evidence="3">Zn(2)-C6 fungal-type domain-containing protein</fullName>
    </recommendedName>
</protein>
<proteinExistence type="predicted"/>
<gene>
    <name evidence="4" type="ORF">VMCG_02239</name>
</gene>
<dbReference type="GO" id="GO:0008270">
    <property type="term" value="F:zinc ion binding"/>
    <property type="evidence" value="ECO:0007669"/>
    <property type="project" value="InterPro"/>
</dbReference>
<evidence type="ECO:0000313" key="4">
    <source>
        <dbReference type="EMBL" id="ROW09717.1"/>
    </source>
</evidence>
<reference evidence="4 5" key="1">
    <citation type="submission" date="2015-09" db="EMBL/GenBank/DDBJ databases">
        <title>Host preference determinants of Valsa canker pathogens revealed by comparative genomics.</title>
        <authorList>
            <person name="Yin Z."/>
            <person name="Huang L."/>
        </authorList>
    </citation>
    <scope>NUCLEOTIDE SEQUENCE [LARGE SCALE GENOMIC DNA]</scope>
    <source>
        <strain evidence="4 5">03-1</strain>
    </source>
</reference>
<feature type="region of interest" description="Disordered" evidence="2">
    <location>
        <begin position="528"/>
        <end position="549"/>
    </location>
</feature>
<name>A0A423X256_9PEZI</name>
<feature type="region of interest" description="Disordered" evidence="2">
    <location>
        <begin position="1022"/>
        <end position="1041"/>
    </location>
</feature>